<feature type="transmembrane region" description="Helical" evidence="7">
    <location>
        <begin position="106"/>
        <end position="124"/>
    </location>
</feature>
<dbReference type="InterPro" id="IPR011701">
    <property type="entry name" value="MFS"/>
</dbReference>
<feature type="transmembrane region" description="Helical" evidence="7">
    <location>
        <begin position="295"/>
        <end position="321"/>
    </location>
</feature>
<evidence type="ECO:0000256" key="7">
    <source>
        <dbReference type="SAM" id="Phobius"/>
    </source>
</evidence>
<feature type="compositionally biased region" description="Basic and acidic residues" evidence="6">
    <location>
        <begin position="1"/>
        <end position="18"/>
    </location>
</feature>
<dbReference type="Proteomes" id="UP000616885">
    <property type="component" value="Unassembled WGS sequence"/>
</dbReference>
<dbReference type="SUPFAM" id="SSF103473">
    <property type="entry name" value="MFS general substrate transporter"/>
    <property type="match status" value="1"/>
</dbReference>
<evidence type="ECO:0000256" key="1">
    <source>
        <dbReference type="ARBA" id="ARBA00004141"/>
    </source>
</evidence>
<evidence type="ECO:0000256" key="5">
    <source>
        <dbReference type="ARBA" id="ARBA00023136"/>
    </source>
</evidence>
<dbReference type="PANTHER" id="PTHR43791">
    <property type="entry name" value="PERMEASE-RELATED"/>
    <property type="match status" value="1"/>
</dbReference>
<comment type="caution">
    <text evidence="9">The sequence shown here is derived from an EMBL/GenBank/DDBJ whole genome shotgun (WGS) entry which is preliminary data.</text>
</comment>
<dbReference type="InterPro" id="IPR020846">
    <property type="entry name" value="MFS_dom"/>
</dbReference>
<evidence type="ECO:0000256" key="2">
    <source>
        <dbReference type="ARBA" id="ARBA00022448"/>
    </source>
</evidence>
<feature type="domain" description="Major facilitator superfamily (MFS) profile" evidence="8">
    <location>
        <begin position="69"/>
        <end position="516"/>
    </location>
</feature>
<evidence type="ECO:0000256" key="3">
    <source>
        <dbReference type="ARBA" id="ARBA00022692"/>
    </source>
</evidence>
<gene>
    <name evidence="9" type="ORF">IM811_009706</name>
</gene>
<feature type="transmembrane region" description="Helical" evidence="7">
    <location>
        <begin position="136"/>
        <end position="159"/>
    </location>
</feature>
<name>A0A8H7K0Y1_BIOOC</name>
<sequence>MAQEPEKMTATEKVHNDTESQTQGEIASIAGGKLDVAAKFLAGLGPEVTQEPISTKEARKLLWKIDLIIIPILTFSVIIAAVDKIIISNAAIYGMKEDTHLVGDQFSWVGSIFYFGFLIAEWPANILIQRLPVRTFYGATVMAWGIMTFITACTSNFAGLATVRFIMGIFESVVFPVCTLITAMWWTVSEQPIRVAIWFNTLSSIITGLLSYGIGHAKTNLAPWRLLFIVLGSITTVWAVIVYVFLPSSPVEAWWLTDREKYICLERVRKSNTGIEDKTVKWYQVKECLLDPKSWLISIFACAINIPNGGLVTFAALIVNGLGFEPLITTLLGVPTGVVGTLWSLLFNIAASRLPGYRCILIVVSIIFPIISAVLLWQLPSANKVNLLGAYYAFYSYWAPYTMSTSLPMANTSGHSKKVTLNAMYFLGYCIGNILGPQVFRANDAPKYHRGYIGLLACLITGAVTISLYGMLCKLENIKRDKLQGGGPVPQTEEELREEAFSDKTDKEKPNFRYAF</sequence>
<feature type="transmembrane region" description="Helical" evidence="7">
    <location>
        <begin position="327"/>
        <end position="347"/>
    </location>
</feature>
<feature type="transmembrane region" description="Helical" evidence="7">
    <location>
        <begin position="359"/>
        <end position="377"/>
    </location>
</feature>
<proteinExistence type="predicted"/>
<feature type="region of interest" description="Disordered" evidence="6">
    <location>
        <begin position="484"/>
        <end position="510"/>
    </location>
</feature>
<feature type="transmembrane region" description="Helical" evidence="7">
    <location>
        <begin position="419"/>
        <end position="440"/>
    </location>
</feature>
<evidence type="ECO:0000256" key="6">
    <source>
        <dbReference type="SAM" id="MobiDB-lite"/>
    </source>
</evidence>
<dbReference type="AlphaFoldDB" id="A0A8H7K0Y1"/>
<dbReference type="EMBL" id="JADCTT010000024">
    <property type="protein sequence ID" value="KAF9742072.1"/>
    <property type="molecule type" value="Genomic_DNA"/>
</dbReference>
<organism evidence="9 10">
    <name type="scientific">Bionectria ochroleuca</name>
    <name type="common">Gliocladium roseum</name>
    <dbReference type="NCBI Taxonomy" id="29856"/>
    <lineage>
        <taxon>Eukaryota</taxon>
        <taxon>Fungi</taxon>
        <taxon>Dikarya</taxon>
        <taxon>Ascomycota</taxon>
        <taxon>Pezizomycotina</taxon>
        <taxon>Sordariomycetes</taxon>
        <taxon>Hypocreomycetidae</taxon>
        <taxon>Hypocreales</taxon>
        <taxon>Bionectriaceae</taxon>
        <taxon>Clonostachys</taxon>
    </lineage>
</organism>
<keyword evidence="5 7" id="KW-0472">Membrane</keyword>
<dbReference type="GO" id="GO:0016020">
    <property type="term" value="C:membrane"/>
    <property type="evidence" value="ECO:0007669"/>
    <property type="project" value="UniProtKB-SubCell"/>
</dbReference>
<dbReference type="PANTHER" id="PTHR43791:SF41">
    <property type="entry name" value="MAJOR FACILITATOR SUPERFAMILY (MFS) PROFILE DOMAIN-CONTAINING PROTEIN"/>
    <property type="match status" value="1"/>
</dbReference>
<keyword evidence="3 7" id="KW-0812">Transmembrane</keyword>
<feature type="transmembrane region" description="Helical" evidence="7">
    <location>
        <begin position="226"/>
        <end position="246"/>
    </location>
</feature>
<dbReference type="Gene3D" id="1.20.1250.20">
    <property type="entry name" value="MFS general substrate transporter like domains"/>
    <property type="match status" value="1"/>
</dbReference>
<comment type="subcellular location">
    <subcellularLocation>
        <location evidence="1">Membrane</location>
        <topology evidence="1">Multi-pass membrane protein</topology>
    </subcellularLocation>
</comment>
<feature type="region of interest" description="Disordered" evidence="6">
    <location>
        <begin position="1"/>
        <end position="22"/>
    </location>
</feature>
<feature type="transmembrane region" description="Helical" evidence="7">
    <location>
        <begin position="65"/>
        <end position="86"/>
    </location>
</feature>
<evidence type="ECO:0000313" key="10">
    <source>
        <dbReference type="Proteomes" id="UP000616885"/>
    </source>
</evidence>
<feature type="transmembrane region" description="Helical" evidence="7">
    <location>
        <begin position="165"/>
        <end position="188"/>
    </location>
</feature>
<protein>
    <recommendedName>
        <fullName evidence="8">Major facilitator superfamily (MFS) profile domain-containing protein</fullName>
    </recommendedName>
</protein>
<feature type="compositionally biased region" description="Basic and acidic residues" evidence="6">
    <location>
        <begin position="498"/>
        <end position="510"/>
    </location>
</feature>
<accession>A0A8H7K0Y1</accession>
<feature type="transmembrane region" description="Helical" evidence="7">
    <location>
        <begin position="195"/>
        <end position="214"/>
    </location>
</feature>
<feature type="transmembrane region" description="Helical" evidence="7">
    <location>
        <begin position="452"/>
        <end position="472"/>
    </location>
</feature>
<reference evidence="9" key="1">
    <citation type="submission" date="2020-10" db="EMBL/GenBank/DDBJ databases">
        <title>High-Quality Genome Resource of Clonostachys rosea strain S41 by Oxford Nanopore Long-Read Sequencing.</title>
        <authorList>
            <person name="Wang H."/>
        </authorList>
    </citation>
    <scope>NUCLEOTIDE SEQUENCE</scope>
    <source>
        <strain evidence="9">S41</strain>
    </source>
</reference>
<dbReference type="Pfam" id="PF07690">
    <property type="entry name" value="MFS_1"/>
    <property type="match status" value="1"/>
</dbReference>
<evidence type="ECO:0000259" key="8">
    <source>
        <dbReference type="PROSITE" id="PS50850"/>
    </source>
</evidence>
<evidence type="ECO:0000313" key="9">
    <source>
        <dbReference type="EMBL" id="KAF9742072.1"/>
    </source>
</evidence>
<keyword evidence="4 7" id="KW-1133">Transmembrane helix</keyword>
<feature type="transmembrane region" description="Helical" evidence="7">
    <location>
        <begin position="389"/>
        <end position="407"/>
    </location>
</feature>
<keyword evidence="2" id="KW-0813">Transport</keyword>
<dbReference type="PROSITE" id="PS50850">
    <property type="entry name" value="MFS"/>
    <property type="match status" value="1"/>
</dbReference>
<dbReference type="InterPro" id="IPR036259">
    <property type="entry name" value="MFS_trans_sf"/>
</dbReference>
<dbReference type="GO" id="GO:0022857">
    <property type="term" value="F:transmembrane transporter activity"/>
    <property type="evidence" value="ECO:0007669"/>
    <property type="project" value="InterPro"/>
</dbReference>
<evidence type="ECO:0000256" key="4">
    <source>
        <dbReference type="ARBA" id="ARBA00022989"/>
    </source>
</evidence>